<dbReference type="Proteomes" id="UP001560573">
    <property type="component" value="Unassembled WGS sequence"/>
</dbReference>
<gene>
    <name evidence="2" type="ORF">QTN47_07345</name>
</gene>
<dbReference type="InterPro" id="IPR000639">
    <property type="entry name" value="Epox_hydrolase-like"/>
</dbReference>
<keyword evidence="3" id="KW-1185">Reference proteome</keyword>
<dbReference type="GO" id="GO:0016787">
    <property type="term" value="F:hydrolase activity"/>
    <property type="evidence" value="ECO:0007669"/>
    <property type="project" value="UniProtKB-KW"/>
</dbReference>
<dbReference type="SUPFAM" id="SSF53474">
    <property type="entry name" value="alpha/beta-Hydrolases"/>
    <property type="match status" value="1"/>
</dbReference>
<evidence type="ECO:0000313" key="2">
    <source>
        <dbReference type="EMBL" id="MEX6687304.1"/>
    </source>
</evidence>
<organism evidence="2 3">
    <name type="scientific">Danxiaibacter flavus</name>
    <dbReference type="NCBI Taxonomy" id="3049108"/>
    <lineage>
        <taxon>Bacteria</taxon>
        <taxon>Pseudomonadati</taxon>
        <taxon>Bacteroidota</taxon>
        <taxon>Chitinophagia</taxon>
        <taxon>Chitinophagales</taxon>
        <taxon>Chitinophagaceae</taxon>
        <taxon>Danxiaibacter</taxon>
    </lineage>
</organism>
<evidence type="ECO:0000313" key="3">
    <source>
        <dbReference type="Proteomes" id="UP001560573"/>
    </source>
</evidence>
<dbReference type="EMBL" id="JAULBC010000002">
    <property type="protein sequence ID" value="MEX6687304.1"/>
    <property type="molecule type" value="Genomic_DNA"/>
</dbReference>
<evidence type="ECO:0000259" key="1">
    <source>
        <dbReference type="Pfam" id="PF00561"/>
    </source>
</evidence>
<keyword evidence="2" id="KW-0378">Hydrolase</keyword>
<dbReference type="InterPro" id="IPR050471">
    <property type="entry name" value="AB_hydrolase"/>
</dbReference>
<dbReference type="Gene3D" id="3.40.50.1820">
    <property type="entry name" value="alpha/beta hydrolase"/>
    <property type="match status" value="1"/>
</dbReference>
<feature type="domain" description="AB hydrolase-1" evidence="1">
    <location>
        <begin position="27"/>
        <end position="264"/>
    </location>
</feature>
<proteinExistence type="predicted"/>
<dbReference type="InterPro" id="IPR029058">
    <property type="entry name" value="AB_hydrolase_fold"/>
</dbReference>
<sequence length="301" mass="33726">MPYIQTKHTFSNEEVKLYYEDHGNGQPVVLIHGWPLSGEMWEYQLTPLLSKGLRCITYDRRGFGKSSRPLHGYDYDTLADDLKAIIDELQLNDVILVGFSMGGGEVARYISKYNTAKVSKAIFISAVTPFMLKTDDNPEGVDESVFTEMLQSMQNDRIGFLDSFGKQFFGINLLNHPVSSPLLEYYRTIGSFASPIATQECAKAFSQTDFRKDLQKINIPTLIIHGDSDKTVPIDSSGKLTAGLIADSEFIVYENAPHGLFYTHREQLNNDLIRFITGAAPLEIIEDVPPDSVILPSNYPI</sequence>
<dbReference type="InterPro" id="IPR000073">
    <property type="entry name" value="AB_hydrolase_1"/>
</dbReference>
<dbReference type="PANTHER" id="PTHR43433">
    <property type="entry name" value="HYDROLASE, ALPHA/BETA FOLD FAMILY PROTEIN"/>
    <property type="match status" value="1"/>
</dbReference>
<protein>
    <submittedName>
        <fullName evidence="2">Alpha/beta hydrolase</fullName>
    </submittedName>
</protein>
<comment type="caution">
    <text evidence="2">The sequence shown here is derived from an EMBL/GenBank/DDBJ whole genome shotgun (WGS) entry which is preliminary data.</text>
</comment>
<reference evidence="2 3" key="1">
    <citation type="submission" date="2023-07" db="EMBL/GenBank/DDBJ databases">
        <authorList>
            <person name="Lian W.-H."/>
        </authorList>
    </citation>
    <scope>NUCLEOTIDE SEQUENCE [LARGE SCALE GENOMIC DNA]</scope>
    <source>
        <strain evidence="2 3">SYSU DXS3180</strain>
    </source>
</reference>
<accession>A0ABV3ZFY0</accession>
<dbReference type="Pfam" id="PF00561">
    <property type="entry name" value="Abhydrolase_1"/>
    <property type="match status" value="1"/>
</dbReference>
<dbReference type="PRINTS" id="PR00412">
    <property type="entry name" value="EPOXHYDRLASE"/>
</dbReference>
<dbReference type="RefSeq" id="WP_369328708.1">
    <property type="nucleotide sequence ID" value="NZ_JAULBC010000002.1"/>
</dbReference>
<dbReference type="PANTHER" id="PTHR43433:SF4">
    <property type="entry name" value="NON-HEME CHLOROPEROXIDASE-RELATED"/>
    <property type="match status" value="1"/>
</dbReference>
<dbReference type="PRINTS" id="PR00111">
    <property type="entry name" value="ABHYDROLASE"/>
</dbReference>
<name>A0ABV3ZFY0_9BACT</name>